<evidence type="ECO:0000256" key="1">
    <source>
        <dbReference type="ARBA" id="ARBA00022723"/>
    </source>
</evidence>
<dbReference type="RefSeq" id="WP_186746249.1">
    <property type="nucleotide sequence ID" value="NZ_CP060394.1"/>
</dbReference>
<dbReference type="InterPro" id="IPR051610">
    <property type="entry name" value="GPI/OXD"/>
</dbReference>
<keyword evidence="4" id="KW-1185">Reference proteome</keyword>
<dbReference type="InterPro" id="IPR013096">
    <property type="entry name" value="Cupin_2"/>
</dbReference>
<evidence type="ECO:0000259" key="2">
    <source>
        <dbReference type="Pfam" id="PF07883"/>
    </source>
</evidence>
<dbReference type="Proteomes" id="UP000515312">
    <property type="component" value="Chromosome"/>
</dbReference>
<accession>A0A7G8BNW7</accession>
<dbReference type="KEGG" id="adin:H7849_10255"/>
<gene>
    <name evidence="3" type="ORF">H7849_10255</name>
</gene>
<reference evidence="3 4" key="1">
    <citation type="submission" date="2020-08" db="EMBL/GenBank/DDBJ databases">
        <title>Edaphobacter telluris sp. nov. and Acidobacterium dinghuensis sp. nov., two acidobacteria isolated from forest soil.</title>
        <authorList>
            <person name="Fu J."/>
            <person name="Qiu L."/>
        </authorList>
    </citation>
    <scope>NUCLEOTIDE SEQUENCE [LARGE SCALE GENOMIC DNA]</scope>
    <source>
        <strain evidence="3">4Y35</strain>
    </source>
</reference>
<evidence type="ECO:0000313" key="3">
    <source>
        <dbReference type="EMBL" id="QNI34237.1"/>
    </source>
</evidence>
<keyword evidence="1" id="KW-0479">Metal-binding</keyword>
<protein>
    <submittedName>
        <fullName evidence="3">Cupin domain-containing protein</fullName>
    </submittedName>
</protein>
<dbReference type="GO" id="GO:0046872">
    <property type="term" value="F:metal ion binding"/>
    <property type="evidence" value="ECO:0007669"/>
    <property type="project" value="UniProtKB-KW"/>
</dbReference>
<dbReference type="InterPro" id="IPR011051">
    <property type="entry name" value="RmlC_Cupin_sf"/>
</dbReference>
<name>A0A7G8BNW7_9BACT</name>
<dbReference type="AlphaFoldDB" id="A0A7G8BNW7"/>
<proteinExistence type="predicted"/>
<feature type="domain" description="Cupin type-2" evidence="2">
    <location>
        <begin position="50"/>
        <end position="120"/>
    </location>
</feature>
<dbReference type="PANTHER" id="PTHR35848">
    <property type="entry name" value="OXALATE-BINDING PROTEIN"/>
    <property type="match status" value="1"/>
</dbReference>
<evidence type="ECO:0000313" key="4">
    <source>
        <dbReference type="Proteomes" id="UP000515312"/>
    </source>
</evidence>
<dbReference type="InterPro" id="IPR014710">
    <property type="entry name" value="RmlC-like_jellyroll"/>
</dbReference>
<dbReference type="SUPFAM" id="SSF51182">
    <property type="entry name" value="RmlC-like cupins"/>
    <property type="match status" value="1"/>
</dbReference>
<dbReference type="Gene3D" id="2.60.120.10">
    <property type="entry name" value="Jelly Rolls"/>
    <property type="match status" value="1"/>
</dbReference>
<dbReference type="EMBL" id="CP060394">
    <property type="protein sequence ID" value="QNI34237.1"/>
    <property type="molecule type" value="Genomic_DNA"/>
</dbReference>
<sequence>MKEILNVIPAQEGVRAIKQDEGKPFDLGPVHFRWKVRGEDGAHIYTMFELNLAPGGGVDLHSHPSPETYYVLEGEVTFFHITNGDQAALVCDEGTTVMIPPNALHALFNKSDNNCRLLDVSTASHQYFFDSVAQADRQENFGSLEPTTVVRRLSEIARNNEMYLAPYDVNSGMEVK</sequence>
<organism evidence="3 4">
    <name type="scientific">Alloacidobacterium dinghuense</name>
    <dbReference type="NCBI Taxonomy" id="2763107"/>
    <lineage>
        <taxon>Bacteria</taxon>
        <taxon>Pseudomonadati</taxon>
        <taxon>Acidobacteriota</taxon>
        <taxon>Terriglobia</taxon>
        <taxon>Terriglobales</taxon>
        <taxon>Acidobacteriaceae</taxon>
        <taxon>Alloacidobacterium</taxon>
    </lineage>
</organism>
<dbReference type="Pfam" id="PF07883">
    <property type="entry name" value="Cupin_2"/>
    <property type="match status" value="1"/>
</dbReference>